<keyword evidence="2" id="KW-1185">Reference proteome</keyword>
<dbReference type="EMBL" id="CCAE010000090">
    <property type="protein sequence ID" value="CDN90517.1"/>
    <property type="molecule type" value="Genomic_DNA"/>
</dbReference>
<name>A0A1L1PUE1_HYDIT</name>
<dbReference type="Proteomes" id="UP000028878">
    <property type="component" value="Unassembled WGS sequence"/>
</dbReference>
<evidence type="ECO:0000313" key="1">
    <source>
        <dbReference type="EMBL" id="CDN90517.1"/>
    </source>
</evidence>
<evidence type="ECO:0000313" key="2">
    <source>
        <dbReference type="Proteomes" id="UP000028878"/>
    </source>
</evidence>
<dbReference type="RefSeq" id="WP_035624618.1">
    <property type="nucleotide sequence ID" value="NZ_CCAE010000090.1"/>
</dbReference>
<gene>
    <name evidence="1" type="ORF">BN948_04962</name>
</gene>
<reference evidence="2" key="1">
    <citation type="submission" date="2014-11" db="EMBL/GenBank/DDBJ databases">
        <title>Draft genome sequence of Hydrogenophaga intermedia S1.</title>
        <authorList>
            <person name="Gan H.M."/>
            <person name="Chew T.H."/>
            <person name="Stolz A."/>
        </authorList>
    </citation>
    <scope>NUCLEOTIDE SEQUENCE [LARGE SCALE GENOMIC DNA]</scope>
    <source>
        <strain evidence="2">S1</strain>
    </source>
</reference>
<accession>A0A1L1PUE1</accession>
<dbReference type="AlphaFoldDB" id="A0A1L1PUE1"/>
<protein>
    <submittedName>
        <fullName evidence="1">Uncharacterized protein</fullName>
    </submittedName>
</protein>
<organism evidence="1 2">
    <name type="scientific">Hydrogenophaga intermedia</name>
    <dbReference type="NCBI Taxonomy" id="65786"/>
    <lineage>
        <taxon>Bacteria</taxon>
        <taxon>Pseudomonadati</taxon>
        <taxon>Pseudomonadota</taxon>
        <taxon>Betaproteobacteria</taxon>
        <taxon>Burkholderiales</taxon>
        <taxon>Comamonadaceae</taxon>
        <taxon>Hydrogenophaga</taxon>
    </lineage>
</organism>
<sequence>MNADTQALVPVAIVPVYGVIRLTNRPPQDHLLTEHELSLRRDTYQLNGEELLAVLAGAKAQSLLQRWREGASDAQTWVEIDRLLREQDLDLTTLKNERQQRMRVFEKQREAVSVLIST</sequence>
<proteinExistence type="predicted"/>